<dbReference type="RefSeq" id="WP_309939661.1">
    <property type="nucleotide sequence ID" value="NZ_AP025305.1"/>
</dbReference>
<keyword evidence="2" id="KW-1185">Reference proteome</keyword>
<reference evidence="1" key="1">
    <citation type="submission" date="2023-07" db="EMBL/GenBank/DDBJ databases">
        <title>Genomic Encyclopedia of Type Strains, Phase IV (KMG-IV): sequencing the most valuable type-strain genomes for metagenomic binning, comparative biology and taxonomic classification.</title>
        <authorList>
            <person name="Goeker M."/>
        </authorList>
    </citation>
    <scope>NUCLEOTIDE SEQUENCE</scope>
    <source>
        <strain evidence="1">DSM 26174</strain>
    </source>
</reference>
<organism evidence="1 2">
    <name type="scientific">Aureibacter tunicatorum</name>
    <dbReference type="NCBI Taxonomy" id="866807"/>
    <lineage>
        <taxon>Bacteria</taxon>
        <taxon>Pseudomonadati</taxon>
        <taxon>Bacteroidota</taxon>
        <taxon>Cytophagia</taxon>
        <taxon>Cytophagales</taxon>
        <taxon>Persicobacteraceae</taxon>
        <taxon>Aureibacter</taxon>
    </lineage>
</organism>
<dbReference type="EMBL" id="JAVDQD010000003">
    <property type="protein sequence ID" value="MDR6239856.1"/>
    <property type="molecule type" value="Genomic_DNA"/>
</dbReference>
<protein>
    <submittedName>
        <fullName evidence="1">Uncharacterized protein</fullName>
    </submittedName>
</protein>
<name>A0AAE3XL40_9BACT</name>
<accession>A0AAE3XL40</accession>
<dbReference type="AlphaFoldDB" id="A0AAE3XL40"/>
<gene>
    <name evidence="1" type="ORF">HNQ88_002904</name>
</gene>
<evidence type="ECO:0000313" key="1">
    <source>
        <dbReference type="EMBL" id="MDR6239856.1"/>
    </source>
</evidence>
<proteinExistence type="predicted"/>
<dbReference type="Proteomes" id="UP001185092">
    <property type="component" value="Unassembled WGS sequence"/>
</dbReference>
<evidence type="ECO:0000313" key="2">
    <source>
        <dbReference type="Proteomes" id="UP001185092"/>
    </source>
</evidence>
<sequence length="323" mass="36476">MRTTPEHTKLIEKCLSKEANEGEIRSLENLLASDPVLKSEYLLEKGVQDEIKQFRKNQLKGRLSQLPTPSLHTTPWHLNPKFMVPIISTITIAMLSGIGYYLYQNDQNDTIDASNFVALNDTYNIAIESPFAKDVISDIPTMPLPRISSDVALNASKIDSHYTNNANALSASSNANSDFAMNNNANSTADHVAEAGNYEIVKPGHTNASFSSEENIALSEDNLPKMIERKYTTDSDIYTDVENISDSKYGSHYKFEEGKLTLFGDFDNIPYRIIEVNLNNQQTEIILIHKRKYYHLNKKRNAITKLRAIKSDKKIEEIEKAIQ</sequence>
<comment type="caution">
    <text evidence="1">The sequence shown here is derived from an EMBL/GenBank/DDBJ whole genome shotgun (WGS) entry which is preliminary data.</text>
</comment>